<feature type="region of interest" description="Disordered" evidence="1">
    <location>
        <begin position="116"/>
        <end position="138"/>
    </location>
</feature>
<name>A0AAD5JUT6_9FUNG</name>
<organism evidence="2 3">
    <name type="scientific">Phascolomyces articulosus</name>
    <dbReference type="NCBI Taxonomy" id="60185"/>
    <lineage>
        <taxon>Eukaryota</taxon>
        <taxon>Fungi</taxon>
        <taxon>Fungi incertae sedis</taxon>
        <taxon>Mucoromycota</taxon>
        <taxon>Mucoromycotina</taxon>
        <taxon>Mucoromycetes</taxon>
        <taxon>Mucorales</taxon>
        <taxon>Lichtheimiaceae</taxon>
        <taxon>Phascolomyces</taxon>
    </lineage>
</organism>
<feature type="compositionally biased region" description="Acidic residues" evidence="1">
    <location>
        <begin position="40"/>
        <end position="65"/>
    </location>
</feature>
<proteinExistence type="predicted"/>
<evidence type="ECO:0000313" key="3">
    <source>
        <dbReference type="Proteomes" id="UP001209540"/>
    </source>
</evidence>
<reference evidence="2" key="1">
    <citation type="journal article" date="2022" name="IScience">
        <title>Evolution of zygomycete secretomes and the origins of terrestrial fungal ecologies.</title>
        <authorList>
            <person name="Chang Y."/>
            <person name="Wang Y."/>
            <person name="Mondo S."/>
            <person name="Ahrendt S."/>
            <person name="Andreopoulos W."/>
            <person name="Barry K."/>
            <person name="Beard J."/>
            <person name="Benny G.L."/>
            <person name="Blankenship S."/>
            <person name="Bonito G."/>
            <person name="Cuomo C."/>
            <person name="Desiro A."/>
            <person name="Gervers K.A."/>
            <person name="Hundley H."/>
            <person name="Kuo A."/>
            <person name="LaButti K."/>
            <person name="Lang B.F."/>
            <person name="Lipzen A."/>
            <person name="O'Donnell K."/>
            <person name="Pangilinan J."/>
            <person name="Reynolds N."/>
            <person name="Sandor L."/>
            <person name="Smith M.E."/>
            <person name="Tsang A."/>
            <person name="Grigoriev I.V."/>
            <person name="Stajich J.E."/>
            <person name="Spatafora J.W."/>
        </authorList>
    </citation>
    <scope>NUCLEOTIDE SEQUENCE</scope>
    <source>
        <strain evidence="2">RSA 2281</strain>
    </source>
</reference>
<feature type="compositionally biased region" description="Low complexity" evidence="1">
    <location>
        <begin position="24"/>
        <end position="39"/>
    </location>
</feature>
<accession>A0AAD5JUT6</accession>
<comment type="caution">
    <text evidence="2">The sequence shown here is derived from an EMBL/GenBank/DDBJ whole genome shotgun (WGS) entry which is preliminary data.</text>
</comment>
<evidence type="ECO:0000313" key="2">
    <source>
        <dbReference type="EMBL" id="KAI9255271.1"/>
    </source>
</evidence>
<sequence>MPPKRTSEKPKRPLGPLENEHSMSLGINSDSIDSGSLLGSDDDNDEEFDVSLEEFQDIASDESDEENIKYPEETELLNEEDESDSGIQILLRQLLDSGKLDHFLNKLNQKHPNKIRQVSSRYCSPSDEEEDGETDRLENFASPNAQTMEQDKPIELKINDVPGGEDSFYETAALDTYFVHPWPNGNGARAACLDLLKRLHNEKSNLATVTPETVHLVWIALGDTLYSQHIKSRRTTLHQQVEKWLHHFYDPPMDIFPSQEIFNSKPKKFEFLAEDSRFARKHYLSTGSLLQNPMLVDCMRYIYLNDGGHMDRRISMIPDPVPKHLIVLIYVTILYKLAKFSKCALYVENTNAINFKENSLYHNLFETLVDENTPASRRVNWLQIQDMVRREMAEDISDGGWSPMRISGEY</sequence>
<dbReference type="Proteomes" id="UP001209540">
    <property type="component" value="Unassembled WGS sequence"/>
</dbReference>
<dbReference type="AlphaFoldDB" id="A0AAD5JUT6"/>
<protein>
    <submittedName>
        <fullName evidence="2">Uncharacterized protein</fullName>
    </submittedName>
</protein>
<evidence type="ECO:0000256" key="1">
    <source>
        <dbReference type="SAM" id="MobiDB-lite"/>
    </source>
</evidence>
<dbReference type="EMBL" id="JAIXMP010000023">
    <property type="protein sequence ID" value="KAI9255271.1"/>
    <property type="molecule type" value="Genomic_DNA"/>
</dbReference>
<keyword evidence="3" id="KW-1185">Reference proteome</keyword>
<reference evidence="2" key="2">
    <citation type="submission" date="2023-02" db="EMBL/GenBank/DDBJ databases">
        <authorList>
            <consortium name="DOE Joint Genome Institute"/>
            <person name="Mondo S.J."/>
            <person name="Chang Y."/>
            <person name="Wang Y."/>
            <person name="Ahrendt S."/>
            <person name="Andreopoulos W."/>
            <person name="Barry K."/>
            <person name="Beard J."/>
            <person name="Benny G.L."/>
            <person name="Blankenship S."/>
            <person name="Bonito G."/>
            <person name="Cuomo C."/>
            <person name="Desiro A."/>
            <person name="Gervers K.A."/>
            <person name="Hundley H."/>
            <person name="Kuo A."/>
            <person name="LaButti K."/>
            <person name="Lang B.F."/>
            <person name="Lipzen A."/>
            <person name="O'Donnell K."/>
            <person name="Pangilinan J."/>
            <person name="Reynolds N."/>
            <person name="Sandor L."/>
            <person name="Smith M.W."/>
            <person name="Tsang A."/>
            <person name="Grigoriev I.V."/>
            <person name="Stajich J.E."/>
            <person name="Spatafora J.W."/>
        </authorList>
    </citation>
    <scope>NUCLEOTIDE SEQUENCE</scope>
    <source>
        <strain evidence="2">RSA 2281</strain>
    </source>
</reference>
<feature type="compositionally biased region" description="Basic and acidic residues" evidence="1">
    <location>
        <begin position="1"/>
        <end position="11"/>
    </location>
</feature>
<feature type="region of interest" description="Disordered" evidence="1">
    <location>
        <begin position="1"/>
        <end position="83"/>
    </location>
</feature>
<gene>
    <name evidence="2" type="ORF">BDA99DRAFT_540184</name>
</gene>
<feature type="compositionally biased region" description="Acidic residues" evidence="1">
    <location>
        <begin position="73"/>
        <end position="83"/>
    </location>
</feature>